<dbReference type="Gene3D" id="4.10.220.110">
    <property type="match status" value="1"/>
</dbReference>
<dbReference type="InterPro" id="IPR017847">
    <property type="entry name" value="T6SS_RhsGE_Vgr_subset"/>
</dbReference>
<evidence type="ECO:0000259" key="6">
    <source>
        <dbReference type="Pfam" id="PF22178"/>
    </source>
</evidence>
<feature type="compositionally biased region" description="Low complexity" evidence="4">
    <location>
        <begin position="78"/>
        <end position="98"/>
    </location>
</feature>
<dbReference type="Pfam" id="PF22178">
    <property type="entry name" value="Gp5_trimer_C"/>
    <property type="match status" value="1"/>
</dbReference>
<dbReference type="Gene3D" id="2.30.110.50">
    <property type="match status" value="1"/>
</dbReference>
<evidence type="ECO:0000313" key="8">
    <source>
        <dbReference type="Proteomes" id="UP000019678"/>
    </source>
</evidence>
<dbReference type="RefSeq" id="WP_231511586.1">
    <property type="nucleotide sequence ID" value="NZ_ASRX01000030.1"/>
</dbReference>
<dbReference type="SUPFAM" id="SSF69279">
    <property type="entry name" value="Phage tail proteins"/>
    <property type="match status" value="2"/>
</dbReference>
<feature type="region of interest" description="Disordered" evidence="4">
    <location>
        <begin position="161"/>
        <end position="188"/>
    </location>
</feature>
<dbReference type="Gene3D" id="3.55.50.10">
    <property type="entry name" value="Baseplate protein-like domains"/>
    <property type="match status" value="1"/>
</dbReference>
<dbReference type="PANTHER" id="PTHR32305:SF15">
    <property type="entry name" value="PROTEIN RHSA-RELATED"/>
    <property type="match status" value="1"/>
</dbReference>
<proteinExistence type="inferred from homology"/>
<feature type="region of interest" description="Disordered" evidence="4">
    <location>
        <begin position="1"/>
        <end position="116"/>
    </location>
</feature>
<dbReference type="InterPro" id="IPR006531">
    <property type="entry name" value="Gp5/Vgr_OB"/>
</dbReference>
<feature type="compositionally biased region" description="Low complexity" evidence="4">
    <location>
        <begin position="25"/>
        <end position="36"/>
    </location>
</feature>
<gene>
    <name evidence="7" type="ORF">CAP_4186</name>
</gene>
<comment type="subcellular location">
    <subcellularLocation>
        <location evidence="1">Secreted</location>
    </subcellularLocation>
</comment>
<evidence type="ECO:0000259" key="5">
    <source>
        <dbReference type="Pfam" id="PF04717"/>
    </source>
</evidence>
<dbReference type="EMBL" id="ASRX01000030">
    <property type="protein sequence ID" value="EYF04711.1"/>
    <property type="molecule type" value="Genomic_DNA"/>
</dbReference>
<dbReference type="InterPro" id="IPR006533">
    <property type="entry name" value="T6SS_Vgr_RhsGE"/>
</dbReference>
<feature type="domain" description="Gp5/Type VI secretion system Vgr C-terminal trimerisation" evidence="6">
    <location>
        <begin position="843"/>
        <end position="948"/>
    </location>
</feature>
<evidence type="ECO:0000256" key="4">
    <source>
        <dbReference type="SAM" id="MobiDB-lite"/>
    </source>
</evidence>
<dbReference type="Gene3D" id="2.40.50.230">
    <property type="entry name" value="Gp5 N-terminal domain"/>
    <property type="match status" value="1"/>
</dbReference>
<dbReference type="Proteomes" id="UP000019678">
    <property type="component" value="Unassembled WGS sequence"/>
</dbReference>
<accession>A0A017T7Z0</accession>
<evidence type="ECO:0000256" key="2">
    <source>
        <dbReference type="ARBA" id="ARBA00005558"/>
    </source>
</evidence>
<organism evidence="7 8">
    <name type="scientific">Chondromyces apiculatus DSM 436</name>
    <dbReference type="NCBI Taxonomy" id="1192034"/>
    <lineage>
        <taxon>Bacteria</taxon>
        <taxon>Pseudomonadati</taxon>
        <taxon>Myxococcota</taxon>
        <taxon>Polyangia</taxon>
        <taxon>Polyangiales</taxon>
        <taxon>Polyangiaceae</taxon>
        <taxon>Chondromyces</taxon>
    </lineage>
</organism>
<dbReference type="Pfam" id="PF05954">
    <property type="entry name" value="Phage_GPD"/>
    <property type="match status" value="1"/>
</dbReference>
<evidence type="ECO:0000256" key="1">
    <source>
        <dbReference type="ARBA" id="ARBA00004613"/>
    </source>
</evidence>
<dbReference type="NCBIfam" id="TIGR01646">
    <property type="entry name" value="vgr_GE"/>
    <property type="match status" value="1"/>
</dbReference>
<dbReference type="NCBIfam" id="TIGR03361">
    <property type="entry name" value="VI_Rhs_Vgr"/>
    <property type="match status" value="1"/>
</dbReference>
<feature type="compositionally biased region" description="Gly residues" evidence="4">
    <location>
        <begin position="54"/>
        <end position="67"/>
    </location>
</feature>
<protein>
    <submittedName>
        <fullName evidence="7">VgrG protein</fullName>
    </submittedName>
</protein>
<evidence type="ECO:0000256" key="3">
    <source>
        <dbReference type="ARBA" id="ARBA00022525"/>
    </source>
</evidence>
<name>A0A017T7Z0_9BACT</name>
<evidence type="ECO:0000313" key="7">
    <source>
        <dbReference type="EMBL" id="EYF04711.1"/>
    </source>
</evidence>
<feature type="region of interest" description="Disordered" evidence="4">
    <location>
        <begin position="632"/>
        <end position="653"/>
    </location>
</feature>
<dbReference type="GO" id="GO:0005576">
    <property type="term" value="C:extracellular region"/>
    <property type="evidence" value="ECO:0007669"/>
    <property type="project" value="UniProtKB-SubCell"/>
</dbReference>
<dbReference type="InterPro" id="IPR050708">
    <property type="entry name" value="T6SS_VgrG/RHS"/>
</dbReference>
<dbReference type="Pfam" id="PF04717">
    <property type="entry name" value="Phage_base_V"/>
    <property type="match status" value="1"/>
</dbReference>
<feature type="compositionally biased region" description="Gly residues" evidence="4">
    <location>
        <begin position="173"/>
        <end position="188"/>
    </location>
</feature>
<dbReference type="SUPFAM" id="SSF69349">
    <property type="entry name" value="Phage fibre proteins"/>
    <property type="match status" value="1"/>
</dbReference>
<reference evidence="7 8" key="1">
    <citation type="submission" date="2013-05" db="EMBL/GenBank/DDBJ databases">
        <title>Genome assembly of Chondromyces apiculatus DSM 436.</title>
        <authorList>
            <person name="Sharma G."/>
            <person name="Khatri I."/>
            <person name="Kaur C."/>
            <person name="Mayilraj S."/>
            <person name="Subramanian S."/>
        </authorList>
    </citation>
    <scope>NUCLEOTIDE SEQUENCE [LARGE SCALE GENOMIC DNA]</scope>
    <source>
        <strain evidence="7 8">DSM 436</strain>
    </source>
</reference>
<comment type="caution">
    <text evidence="7">The sequence shown here is derived from an EMBL/GenBank/DDBJ whole genome shotgun (WGS) entry which is preliminary data.</text>
</comment>
<dbReference type="eggNOG" id="COG3501">
    <property type="taxonomic scope" value="Bacteria"/>
</dbReference>
<dbReference type="STRING" id="1192034.CAP_4186"/>
<comment type="similarity">
    <text evidence="2">Belongs to the VgrG protein family.</text>
</comment>
<keyword evidence="8" id="KW-1185">Reference proteome</keyword>
<dbReference type="InterPro" id="IPR054030">
    <property type="entry name" value="Gp5_Vgr_C"/>
</dbReference>
<feature type="domain" description="Gp5/Type VI secretion system Vgr protein OB-fold" evidence="5">
    <location>
        <begin position="760"/>
        <end position="826"/>
    </location>
</feature>
<dbReference type="AlphaFoldDB" id="A0A017T7Z0"/>
<feature type="compositionally biased region" description="Low complexity" evidence="4">
    <location>
        <begin position="161"/>
        <end position="172"/>
    </location>
</feature>
<sequence>MSSDAKSPGDLDASDEASLRDVLGAVPRPAAQVQPPGSQGSASAGDADPSRPFGLGGAGGGAQGDAGAGDADPSRLLGIAGPAGQAQGANAAGTEGAAPSRLPGLAEATGGARGASIPGGSGAARLSGLAGIAAAAGGAAAAGTVAAGLAAITGGGASSGSTAAGSAGSGATAAGGAGAGTGGGASSGGSGLAERVGGVLSGAGAGGGGGLGARIPDAGGDTASAATSAGGEGAQRLGAAEAGDLLASTTTRVGAIAGGKVAEVSGKVAKVGQAIATVARGPNLLELSELAASAGVVPREAVEAGKTVSELVGAVRGNPAGTVRDMATSALGSSPVARTAAGMADRVGGVLQQNIPGGGGLGGTLEDTGQPLLEVTVASGDTLDIRQFSVEEGLSSLFAIHLVVVSENADVPFDGVVGQPASFTFRSGAHTRSWTGLCNHLQQIRVEEEGLSTYELTIVPTLWLLTQRRNYRMFQQLSEPEIVQRILSEWAIEPQMKLTETYKGRKYRVQYAETDYDFISRMLEDAGITFLFEEVDGETKLTLTDSPQSREPRAEKIAYRDAAMTAPDREHVTSVRVGQRVRPGRYTMRDHDYRRPPSYRLMASAEATNSGIEARLERFHYTPGAFLFRADRGEDSPVADDRGRARTDEREGEALARKRLEAKRVRAKTCAFTTNAHDLGPGVVMSMLDHPKSDLGPDRPLLIVESSLMGTPNGDWGHQCEAVSAELPYRPPLAAVKPKVSGVESATVVGPSGEEIHCDEFGRVRVHFHWDRESQMNEGSSCWIHVSQPWGGAGYGGTSLPRIGQEVLVDFLGGDPDRPVIVGRLYTNLQKTPYALPANKTQSGWKSNSTTSTGGYNELMFEDAAGRELLRMQAERDLQKLVKNDETVTVGHDRTKLVRNDDELTVGRNRTKRVVANESVTVGINRVTAIGQNDLNAVGVKHELTIATESGGATTTTHTDGTIVLTTGKGATIVLQGAGILITADFIDVIANAGDVLIQGGPMVKINP</sequence>
<dbReference type="PANTHER" id="PTHR32305">
    <property type="match status" value="1"/>
</dbReference>
<dbReference type="SUPFAM" id="SSF69255">
    <property type="entry name" value="gp5 N-terminal domain-like"/>
    <property type="match status" value="1"/>
</dbReference>
<keyword evidence="3" id="KW-0964">Secreted</keyword>
<dbReference type="InterPro" id="IPR037026">
    <property type="entry name" value="Vgr_OB-fold_dom_sf"/>
</dbReference>